<protein>
    <recommendedName>
        <fullName evidence="2">glutaminase</fullName>
        <ecNumber evidence="2">3.5.1.2</ecNumber>
    </recommendedName>
</protein>
<evidence type="ECO:0000256" key="4">
    <source>
        <dbReference type="ARBA" id="ARBA00049534"/>
    </source>
</evidence>
<dbReference type="Pfam" id="PF04960">
    <property type="entry name" value="Glutaminase"/>
    <property type="match status" value="1"/>
</dbReference>
<organism evidence="6 7">
    <name type="scientific">Methylocella tundrae</name>
    <dbReference type="NCBI Taxonomy" id="227605"/>
    <lineage>
        <taxon>Bacteria</taxon>
        <taxon>Pseudomonadati</taxon>
        <taxon>Pseudomonadota</taxon>
        <taxon>Alphaproteobacteria</taxon>
        <taxon>Hyphomicrobiales</taxon>
        <taxon>Beijerinckiaceae</taxon>
        <taxon>Methylocella</taxon>
    </lineage>
</organism>
<evidence type="ECO:0000256" key="2">
    <source>
        <dbReference type="ARBA" id="ARBA00012918"/>
    </source>
</evidence>
<evidence type="ECO:0000313" key="7">
    <source>
        <dbReference type="Proteomes" id="UP000294360"/>
    </source>
</evidence>
<dbReference type="SUPFAM" id="SSF56601">
    <property type="entry name" value="beta-lactamase/transpeptidase-like"/>
    <property type="match status" value="1"/>
</dbReference>
<name>A0A4U8Z3D6_METTU</name>
<comment type="similarity">
    <text evidence="1">Belongs to the glutaminase family.</text>
</comment>
<dbReference type="EMBL" id="LR536450">
    <property type="protein sequence ID" value="VFU09913.1"/>
    <property type="molecule type" value="Genomic_DNA"/>
</dbReference>
<comment type="catalytic activity">
    <reaction evidence="4">
        <text>L-glutamine + H2O = L-glutamate + NH4(+)</text>
        <dbReference type="Rhea" id="RHEA:15889"/>
        <dbReference type="ChEBI" id="CHEBI:15377"/>
        <dbReference type="ChEBI" id="CHEBI:28938"/>
        <dbReference type="ChEBI" id="CHEBI:29985"/>
        <dbReference type="ChEBI" id="CHEBI:58359"/>
        <dbReference type="EC" id="3.5.1.2"/>
    </reaction>
</comment>
<dbReference type="Proteomes" id="UP000294360">
    <property type="component" value="Chromosome"/>
</dbReference>
<dbReference type="GO" id="GO:0006541">
    <property type="term" value="P:glutamine metabolic process"/>
    <property type="evidence" value="ECO:0007669"/>
    <property type="project" value="InterPro"/>
</dbReference>
<dbReference type="GO" id="GO:0004359">
    <property type="term" value="F:glutaminase activity"/>
    <property type="evidence" value="ECO:0007669"/>
    <property type="project" value="UniProtKB-EC"/>
</dbReference>
<dbReference type="InterPro" id="IPR012338">
    <property type="entry name" value="Beta-lactam/transpept-like"/>
</dbReference>
<evidence type="ECO:0000256" key="1">
    <source>
        <dbReference type="ARBA" id="ARBA00011076"/>
    </source>
</evidence>
<gene>
    <name evidence="6" type="ORF">MTUNDRAET4_3026</name>
</gene>
<dbReference type="InterPro" id="IPR015868">
    <property type="entry name" value="Glutaminase"/>
</dbReference>
<evidence type="ECO:0000256" key="3">
    <source>
        <dbReference type="ARBA" id="ARBA00022801"/>
    </source>
</evidence>
<feature type="region of interest" description="Disordered" evidence="5">
    <location>
        <begin position="19"/>
        <end position="52"/>
    </location>
</feature>
<evidence type="ECO:0000256" key="5">
    <source>
        <dbReference type="SAM" id="MobiDB-lite"/>
    </source>
</evidence>
<dbReference type="AlphaFoldDB" id="A0A4U8Z3D6"/>
<evidence type="ECO:0000313" key="6">
    <source>
        <dbReference type="EMBL" id="VFU09913.1"/>
    </source>
</evidence>
<reference evidence="6 7" key="1">
    <citation type="submission" date="2019-03" db="EMBL/GenBank/DDBJ databases">
        <authorList>
            <person name="Kox A.R. M."/>
        </authorList>
    </citation>
    <scope>NUCLEOTIDE SEQUENCE [LARGE SCALE GENOMIC DNA]</scope>
    <source>
        <strain evidence="6">MTUNDRAET4 annotated genome</strain>
    </source>
</reference>
<dbReference type="KEGG" id="mtun:MTUNDRAET4_3026"/>
<proteinExistence type="inferred from homology"/>
<dbReference type="EC" id="3.5.1.2" evidence="2"/>
<keyword evidence="3" id="KW-0378">Hydrolase</keyword>
<accession>A0A4U8Z3D6</accession>
<sequence length="130" mass="14621">MAQRRCGWLTPRRRLRRRSDLPALRRRKRRGDDGRTNPMVNPGAMGATLADGGVNPLTKERVIDADSCKFALAVMTTARLYETSGDWLYAGFACRLTQGTPARRAWGRHRHSPAIRRCAAREGQGRGRFA</sequence>
<dbReference type="Gene3D" id="3.40.710.10">
    <property type="entry name" value="DD-peptidase/beta-lactamase superfamily"/>
    <property type="match status" value="1"/>
</dbReference>